<dbReference type="Proteomes" id="UP000247485">
    <property type="component" value="Unassembled WGS sequence"/>
</dbReference>
<evidence type="ECO:0000313" key="2">
    <source>
        <dbReference type="Proteomes" id="UP000247485"/>
    </source>
</evidence>
<accession>A0A318F7B0</accession>
<protein>
    <submittedName>
        <fullName evidence="1">Uncharacterized protein</fullName>
    </submittedName>
</protein>
<reference evidence="1 2" key="1">
    <citation type="submission" date="2018-05" db="EMBL/GenBank/DDBJ databases">
        <title>Freshwater and sediment microbial communities from various areas in North America, analyzing microbe dynamics in response to fracking.</title>
        <authorList>
            <person name="Lamendella R."/>
        </authorList>
    </citation>
    <scope>NUCLEOTIDE SEQUENCE [LARGE SCALE GENOMIC DNA]</scope>
    <source>
        <strain evidence="1 2">67</strain>
    </source>
</reference>
<organism evidence="1 2">
    <name type="scientific">Klebsiella oxytoca</name>
    <dbReference type="NCBI Taxonomy" id="571"/>
    <lineage>
        <taxon>Bacteria</taxon>
        <taxon>Pseudomonadati</taxon>
        <taxon>Pseudomonadota</taxon>
        <taxon>Gammaproteobacteria</taxon>
        <taxon>Enterobacterales</taxon>
        <taxon>Enterobacteriaceae</taxon>
        <taxon>Klebsiella/Raoultella group</taxon>
        <taxon>Klebsiella</taxon>
    </lineage>
</organism>
<comment type="caution">
    <text evidence="1">The sequence shown here is derived from an EMBL/GenBank/DDBJ whole genome shotgun (WGS) entry which is preliminary data.</text>
</comment>
<dbReference type="EMBL" id="QJJG01000034">
    <property type="protein sequence ID" value="PXW34635.1"/>
    <property type="molecule type" value="Genomic_DNA"/>
</dbReference>
<dbReference type="AlphaFoldDB" id="A0A318F7B0"/>
<proteinExistence type="predicted"/>
<name>A0A318F7B0_KLEOX</name>
<gene>
    <name evidence="1" type="ORF">DET57_13418</name>
</gene>
<sequence length="46" mass="5402">MRHFTKPNSRERIVSFALEIVSFYKPTSLGFIDIFSHKKETGFIIL</sequence>
<evidence type="ECO:0000313" key="1">
    <source>
        <dbReference type="EMBL" id="PXW34635.1"/>
    </source>
</evidence>